<reference evidence="1" key="2">
    <citation type="journal article" date="2015" name="Fish Shellfish Immunol.">
        <title>Early steps in the European eel (Anguilla anguilla)-Vibrio vulnificus interaction in the gills: Role of the RtxA13 toxin.</title>
        <authorList>
            <person name="Callol A."/>
            <person name="Pajuelo D."/>
            <person name="Ebbesson L."/>
            <person name="Teles M."/>
            <person name="MacKenzie S."/>
            <person name="Amaro C."/>
        </authorList>
    </citation>
    <scope>NUCLEOTIDE SEQUENCE</scope>
</reference>
<accession>A0A0E9PYU1</accession>
<sequence length="25" mass="2904">MKNVITNAIMYAEKRVKTTKLSRHA</sequence>
<name>A0A0E9PYU1_ANGAN</name>
<proteinExistence type="predicted"/>
<organism evidence="1">
    <name type="scientific">Anguilla anguilla</name>
    <name type="common">European freshwater eel</name>
    <name type="synonym">Muraena anguilla</name>
    <dbReference type="NCBI Taxonomy" id="7936"/>
    <lineage>
        <taxon>Eukaryota</taxon>
        <taxon>Metazoa</taxon>
        <taxon>Chordata</taxon>
        <taxon>Craniata</taxon>
        <taxon>Vertebrata</taxon>
        <taxon>Euteleostomi</taxon>
        <taxon>Actinopterygii</taxon>
        <taxon>Neopterygii</taxon>
        <taxon>Teleostei</taxon>
        <taxon>Anguilliformes</taxon>
        <taxon>Anguillidae</taxon>
        <taxon>Anguilla</taxon>
    </lineage>
</organism>
<reference evidence="1" key="1">
    <citation type="submission" date="2014-11" db="EMBL/GenBank/DDBJ databases">
        <authorList>
            <person name="Amaro Gonzalez C."/>
        </authorList>
    </citation>
    <scope>NUCLEOTIDE SEQUENCE</scope>
</reference>
<protein>
    <submittedName>
        <fullName evidence="1">Uncharacterized protein</fullName>
    </submittedName>
</protein>
<evidence type="ECO:0000313" key="1">
    <source>
        <dbReference type="EMBL" id="JAH09053.1"/>
    </source>
</evidence>
<dbReference type="EMBL" id="GBXM01099524">
    <property type="protein sequence ID" value="JAH09053.1"/>
    <property type="molecule type" value="Transcribed_RNA"/>
</dbReference>
<dbReference type="AlphaFoldDB" id="A0A0E9PYU1"/>